<evidence type="ECO:0000313" key="2">
    <source>
        <dbReference type="Proteomes" id="UP000265703"/>
    </source>
</evidence>
<sequence>MVICGTTLNSNLECFKSQFNAADDDYKSGVPCDQYLTAKMDATKFVNMRGFNNLTTYNCTILNPYQETGLIFDNSTQKIALGLWSIESANNTAINITKDEWFLYGTFTEKSIIKFIGY</sequence>
<dbReference type="Proteomes" id="UP000265703">
    <property type="component" value="Unassembled WGS sequence"/>
</dbReference>
<reference evidence="1 2" key="1">
    <citation type="submission" date="2018-06" db="EMBL/GenBank/DDBJ databases">
        <title>Comparative genomics reveals the genomic features of Rhizophagus irregularis, R. cerebriforme, R. diaphanum and Gigaspora rosea, and their symbiotic lifestyle signature.</title>
        <authorList>
            <person name="Morin E."/>
            <person name="San Clemente H."/>
            <person name="Chen E.C.H."/>
            <person name="De La Providencia I."/>
            <person name="Hainaut M."/>
            <person name="Kuo A."/>
            <person name="Kohler A."/>
            <person name="Murat C."/>
            <person name="Tang N."/>
            <person name="Roy S."/>
            <person name="Loubradou J."/>
            <person name="Henrissat B."/>
            <person name="Grigoriev I.V."/>
            <person name="Corradi N."/>
            <person name="Roux C."/>
            <person name="Martin F.M."/>
        </authorList>
    </citation>
    <scope>NUCLEOTIDE SEQUENCE [LARGE SCALE GENOMIC DNA]</scope>
    <source>
        <strain evidence="1 2">DAOM 227022</strain>
    </source>
</reference>
<dbReference type="OrthoDB" id="2433508at2759"/>
<keyword evidence="2" id="KW-1185">Reference proteome</keyword>
<organism evidence="1 2">
    <name type="scientific">Glomus cerebriforme</name>
    <dbReference type="NCBI Taxonomy" id="658196"/>
    <lineage>
        <taxon>Eukaryota</taxon>
        <taxon>Fungi</taxon>
        <taxon>Fungi incertae sedis</taxon>
        <taxon>Mucoromycota</taxon>
        <taxon>Glomeromycotina</taxon>
        <taxon>Glomeromycetes</taxon>
        <taxon>Glomerales</taxon>
        <taxon>Glomeraceae</taxon>
        <taxon>Glomus</taxon>
    </lineage>
</organism>
<gene>
    <name evidence="1" type="ORF">C1645_742126</name>
</gene>
<accession>A0A397SIK3</accession>
<name>A0A397SIK3_9GLOM</name>
<protein>
    <submittedName>
        <fullName evidence="1">Uncharacterized protein</fullName>
    </submittedName>
</protein>
<dbReference type="EMBL" id="QKYT01000472">
    <property type="protein sequence ID" value="RIA84719.1"/>
    <property type="molecule type" value="Genomic_DNA"/>
</dbReference>
<evidence type="ECO:0000313" key="1">
    <source>
        <dbReference type="EMBL" id="RIA84719.1"/>
    </source>
</evidence>
<proteinExistence type="predicted"/>
<comment type="caution">
    <text evidence="1">The sequence shown here is derived from an EMBL/GenBank/DDBJ whole genome shotgun (WGS) entry which is preliminary data.</text>
</comment>
<dbReference type="AlphaFoldDB" id="A0A397SIK3"/>